<keyword evidence="2" id="KW-0812">Transmembrane</keyword>
<feature type="transmembrane region" description="Helical" evidence="2">
    <location>
        <begin position="98"/>
        <end position="118"/>
    </location>
</feature>
<evidence type="ECO:0000256" key="1">
    <source>
        <dbReference type="SAM" id="MobiDB-lite"/>
    </source>
</evidence>
<feature type="transmembrane region" description="Helical" evidence="2">
    <location>
        <begin position="148"/>
        <end position="167"/>
    </location>
</feature>
<evidence type="ECO:0000313" key="3">
    <source>
        <dbReference type="EMBL" id="CAG5077517.1"/>
    </source>
</evidence>
<accession>A0ABN7RKR2</accession>
<evidence type="ECO:0000256" key="2">
    <source>
        <dbReference type="SAM" id="Phobius"/>
    </source>
</evidence>
<organism evidence="3 4">
    <name type="scientific">Oikopleura dioica</name>
    <name type="common">Tunicate</name>
    <dbReference type="NCBI Taxonomy" id="34765"/>
    <lineage>
        <taxon>Eukaryota</taxon>
        <taxon>Metazoa</taxon>
        <taxon>Chordata</taxon>
        <taxon>Tunicata</taxon>
        <taxon>Appendicularia</taxon>
        <taxon>Copelata</taxon>
        <taxon>Oikopleuridae</taxon>
        <taxon>Oikopleura</taxon>
    </lineage>
</organism>
<gene>
    <name evidence="3" type="ORF">OKIOD_LOCUS298</name>
</gene>
<name>A0ABN7RKR2_OIKDI</name>
<reference evidence="3 4" key="1">
    <citation type="submission" date="2021-04" db="EMBL/GenBank/DDBJ databases">
        <authorList>
            <person name="Bliznina A."/>
        </authorList>
    </citation>
    <scope>NUCLEOTIDE SEQUENCE [LARGE SCALE GENOMIC DNA]</scope>
</reference>
<feature type="compositionally biased region" description="Basic and acidic residues" evidence="1">
    <location>
        <begin position="7"/>
        <end position="16"/>
    </location>
</feature>
<keyword evidence="4" id="KW-1185">Reference proteome</keyword>
<dbReference type="Proteomes" id="UP001158576">
    <property type="component" value="Chromosome PAR"/>
</dbReference>
<keyword evidence="2" id="KW-0472">Membrane</keyword>
<dbReference type="EMBL" id="OU015568">
    <property type="protein sequence ID" value="CAG5077517.1"/>
    <property type="molecule type" value="Genomic_DNA"/>
</dbReference>
<feature type="region of interest" description="Disordered" evidence="1">
    <location>
        <begin position="1"/>
        <end position="30"/>
    </location>
</feature>
<keyword evidence="2" id="KW-1133">Transmembrane helix</keyword>
<proteinExistence type="predicted"/>
<sequence>MSRRVKSIVEPELPEKEEPEEEKPEEKKKSARVAQKIRTLNSQALNSALLVGNFITLKNEIEKLEYCDAYCPDQFHQECYDALEGKARLKTYCLRYPIHFKIALSSISILLQAIYGMMDISLMVEKRQDENAGLNEDEMEEKMQNRTTYTYCIGTIGLFISVVNYLLTAFE</sequence>
<evidence type="ECO:0000313" key="4">
    <source>
        <dbReference type="Proteomes" id="UP001158576"/>
    </source>
</evidence>
<protein>
    <submittedName>
        <fullName evidence="3">Oidioi.mRNA.OKI2018_I69.PAR.g8740.t1.cds</fullName>
    </submittedName>
</protein>